<dbReference type="STRING" id="945553.A0A0D2MBC8"/>
<feature type="non-terminal residue" evidence="1">
    <location>
        <position position="150"/>
    </location>
</feature>
<dbReference type="AlphaFoldDB" id="A0A0D2MBC8"/>
<keyword evidence="2" id="KW-1185">Reference proteome</keyword>
<accession>A0A0D2MBC8</accession>
<gene>
    <name evidence="1" type="ORF">HYPSUDRAFT_141643</name>
</gene>
<organism evidence="1 2">
    <name type="scientific">Hypholoma sublateritium (strain FD-334 SS-4)</name>
    <dbReference type="NCBI Taxonomy" id="945553"/>
    <lineage>
        <taxon>Eukaryota</taxon>
        <taxon>Fungi</taxon>
        <taxon>Dikarya</taxon>
        <taxon>Basidiomycota</taxon>
        <taxon>Agaricomycotina</taxon>
        <taxon>Agaricomycetes</taxon>
        <taxon>Agaricomycetidae</taxon>
        <taxon>Agaricales</taxon>
        <taxon>Agaricineae</taxon>
        <taxon>Strophariaceae</taxon>
        <taxon>Hypholoma</taxon>
    </lineage>
</organism>
<protein>
    <submittedName>
        <fullName evidence="1">Uncharacterized protein</fullName>
    </submittedName>
</protein>
<sequence>MKVAYPHSQLFERLDSSLLSIKIARHSPCSQCQTCSGIHPPPKVDVVLDNHNDSSLGDLGQYGSDDDDEEVSSYLELCACGHNVKTHNADEEMLGPSEFARRGRVAVRLDELLQDSGRLLDFEYTDEDILSLRKQMGHPRGSISLVNINS</sequence>
<proteinExistence type="predicted"/>
<dbReference type="EMBL" id="KN817564">
    <property type="protein sequence ID" value="KJA20693.1"/>
    <property type="molecule type" value="Genomic_DNA"/>
</dbReference>
<dbReference type="OMA" id="HNADEEM"/>
<evidence type="ECO:0000313" key="2">
    <source>
        <dbReference type="Proteomes" id="UP000054270"/>
    </source>
</evidence>
<name>A0A0D2MBC8_HYPSF</name>
<dbReference type="Proteomes" id="UP000054270">
    <property type="component" value="Unassembled WGS sequence"/>
</dbReference>
<evidence type="ECO:0000313" key="1">
    <source>
        <dbReference type="EMBL" id="KJA20693.1"/>
    </source>
</evidence>
<reference evidence="2" key="1">
    <citation type="submission" date="2014-04" db="EMBL/GenBank/DDBJ databases">
        <title>Evolutionary Origins and Diversification of the Mycorrhizal Mutualists.</title>
        <authorList>
            <consortium name="DOE Joint Genome Institute"/>
            <consortium name="Mycorrhizal Genomics Consortium"/>
            <person name="Kohler A."/>
            <person name="Kuo A."/>
            <person name="Nagy L.G."/>
            <person name="Floudas D."/>
            <person name="Copeland A."/>
            <person name="Barry K.W."/>
            <person name="Cichocki N."/>
            <person name="Veneault-Fourrey C."/>
            <person name="LaButti K."/>
            <person name="Lindquist E.A."/>
            <person name="Lipzen A."/>
            <person name="Lundell T."/>
            <person name="Morin E."/>
            <person name="Murat C."/>
            <person name="Riley R."/>
            <person name="Ohm R."/>
            <person name="Sun H."/>
            <person name="Tunlid A."/>
            <person name="Henrissat B."/>
            <person name="Grigoriev I.V."/>
            <person name="Hibbett D.S."/>
            <person name="Martin F."/>
        </authorList>
    </citation>
    <scope>NUCLEOTIDE SEQUENCE [LARGE SCALE GENOMIC DNA]</scope>
    <source>
        <strain evidence="2">FD-334 SS-4</strain>
    </source>
</reference>
<dbReference type="OrthoDB" id="128536at2759"/>